<keyword evidence="3" id="KW-0808">Transferase</keyword>
<evidence type="ECO:0000256" key="2">
    <source>
        <dbReference type="ARBA" id="ARBA00010323"/>
    </source>
</evidence>
<reference evidence="3 4" key="1">
    <citation type="submission" date="2021-07" db="EMBL/GenBank/DDBJ databases">
        <authorList>
            <person name="Palmer J.M."/>
        </authorList>
    </citation>
    <scope>NUCLEOTIDE SEQUENCE [LARGE SCALE GENOMIC DNA]</scope>
    <source>
        <strain evidence="3 4">AT_MEX2019</strain>
        <tissue evidence="3">Muscle</tissue>
    </source>
</reference>
<evidence type="ECO:0000256" key="1">
    <source>
        <dbReference type="ARBA" id="ARBA00005189"/>
    </source>
</evidence>
<organism evidence="3 4">
    <name type="scientific">Ataeniobius toweri</name>
    <dbReference type="NCBI Taxonomy" id="208326"/>
    <lineage>
        <taxon>Eukaryota</taxon>
        <taxon>Metazoa</taxon>
        <taxon>Chordata</taxon>
        <taxon>Craniata</taxon>
        <taxon>Vertebrata</taxon>
        <taxon>Euteleostomi</taxon>
        <taxon>Actinopterygii</taxon>
        <taxon>Neopterygii</taxon>
        <taxon>Teleostei</taxon>
        <taxon>Neoteleostei</taxon>
        <taxon>Acanthomorphata</taxon>
        <taxon>Ovalentaria</taxon>
        <taxon>Atherinomorphae</taxon>
        <taxon>Cyprinodontiformes</taxon>
        <taxon>Goodeidae</taxon>
        <taxon>Ataeniobius</taxon>
    </lineage>
</organism>
<dbReference type="EMBL" id="JAHUTI010039351">
    <property type="protein sequence ID" value="MED6244033.1"/>
    <property type="molecule type" value="Genomic_DNA"/>
</dbReference>
<accession>A0ABU7B2V8</accession>
<keyword evidence="3" id="KW-0012">Acyltransferase</keyword>
<comment type="similarity">
    <text evidence="2">Belongs to the membrane-bound acyltransferase family.</text>
</comment>
<comment type="pathway">
    <text evidence="1">Lipid metabolism.</text>
</comment>
<dbReference type="Proteomes" id="UP001345963">
    <property type="component" value="Unassembled WGS sequence"/>
</dbReference>
<dbReference type="GO" id="GO:0016746">
    <property type="term" value="F:acyltransferase activity"/>
    <property type="evidence" value="ECO:0007669"/>
    <property type="project" value="UniProtKB-KW"/>
</dbReference>
<name>A0ABU7B2V8_9TELE</name>
<dbReference type="InterPro" id="IPR049941">
    <property type="entry name" value="LPLAT_7/PORCN-like"/>
</dbReference>
<dbReference type="PANTHER" id="PTHR13906:SF16">
    <property type="entry name" value="LYSOPHOSPHOLIPID ACYLTRANSFERASE 7"/>
    <property type="match status" value="1"/>
</dbReference>
<gene>
    <name evidence="3" type="primary">MBOAT7</name>
    <name evidence="3" type="ORF">ATANTOWER_002457</name>
</gene>
<comment type="caution">
    <text evidence="3">The sequence shown here is derived from an EMBL/GenBank/DDBJ whole genome shotgun (WGS) entry which is preliminary data.</text>
</comment>
<keyword evidence="4" id="KW-1185">Reference proteome</keyword>
<protein>
    <submittedName>
        <fullName evidence="3">Lysophospholipid acyltransferase 7</fullName>
    </submittedName>
</protein>
<sequence length="137" mass="15462">MLCLTGIIANINFVDTLHLPVLIRHAPALSLSWTFLYLLFFRLVTWFDLPQPTPFANAIQLILTLKMVSLANEVHSFHIEKKRDVSSFAKSPVIGGLTQEPSLFEILSYSYCYVGIMTGKSTEMSSLNKLAYVCLYI</sequence>
<evidence type="ECO:0000313" key="4">
    <source>
        <dbReference type="Proteomes" id="UP001345963"/>
    </source>
</evidence>
<proteinExistence type="inferred from homology"/>
<dbReference type="PANTHER" id="PTHR13906">
    <property type="entry name" value="PORCUPINE"/>
    <property type="match status" value="1"/>
</dbReference>
<evidence type="ECO:0000313" key="3">
    <source>
        <dbReference type="EMBL" id="MED6244033.1"/>
    </source>
</evidence>